<keyword evidence="11" id="KW-0539">Nucleus</keyword>
<keyword evidence="7" id="KW-0862">Zinc</keyword>
<feature type="region of interest" description="Disordered" evidence="13">
    <location>
        <begin position="386"/>
        <end position="427"/>
    </location>
</feature>
<comment type="function">
    <text evidence="1">May be involved in transcriptional regulation.</text>
</comment>
<reference evidence="15" key="1">
    <citation type="journal article" date="2023" name="Science">
        <title>Genome structures resolve the early diversification of teleost fishes.</title>
        <authorList>
            <person name="Parey E."/>
            <person name="Louis A."/>
            <person name="Montfort J."/>
            <person name="Bouchez O."/>
            <person name="Roques C."/>
            <person name="Iampietro C."/>
            <person name="Lluch J."/>
            <person name="Castinel A."/>
            <person name="Donnadieu C."/>
            <person name="Desvignes T."/>
            <person name="Floi Bucao C."/>
            <person name="Jouanno E."/>
            <person name="Wen M."/>
            <person name="Mejri S."/>
            <person name="Dirks R."/>
            <person name="Jansen H."/>
            <person name="Henkel C."/>
            <person name="Chen W.J."/>
            <person name="Zahm M."/>
            <person name="Cabau C."/>
            <person name="Klopp C."/>
            <person name="Thompson A.W."/>
            <person name="Robinson-Rechavi M."/>
            <person name="Braasch I."/>
            <person name="Lecointre G."/>
            <person name="Bobe J."/>
            <person name="Postlethwait J.H."/>
            <person name="Berthelot C."/>
            <person name="Roest Crollius H."/>
            <person name="Guiguen Y."/>
        </authorList>
    </citation>
    <scope>NUCLEOTIDE SEQUENCE</scope>
    <source>
        <strain evidence="15">Concon-B</strain>
    </source>
</reference>
<evidence type="ECO:0000256" key="2">
    <source>
        <dbReference type="ARBA" id="ARBA00004123"/>
    </source>
</evidence>
<evidence type="ECO:0000256" key="9">
    <source>
        <dbReference type="ARBA" id="ARBA00023125"/>
    </source>
</evidence>
<keyword evidence="5" id="KW-0677">Repeat</keyword>
<keyword evidence="10" id="KW-0804">Transcription</keyword>
<comment type="subcellular location">
    <subcellularLocation>
        <location evidence="2">Nucleus</location>
    </subcellularLocation>
</comment>
<dbReference type="GO" id="GO:0008270">
    <property type="term" value="F:zinc ion binding"/>
    <property type="evidence" value="ECO:0007669"/>
    <property type="project" value="UniProtKB-KW"/>
</dbReference>
<dbReference type="InterPro" id="IPR013087">
    <property type="entry name" value="Znf_C2H2_type"/>
</dbReference>
<evidence type="ECO:0000256" key="11">
    <source>
        <dbReference type="ARBA" id="ARBA00023242"/>
    </source>
</evidence>
<feature type="domain" description="C2H2-type" evidence="14">
    <location>
        <begin position="281"/>
        <end position="311"/>
    </location>
</feature>
<dbReference type="Proteomes" id="UP001152803">
    <property type="component" value="Unassembled WGS sequence"/>
</dbReference>
<evidence type="ECO:0000256" key="10">
    <source>
        <dbReference type="ARBA" id="ARBA00023163"/>
    </source>
</evidence>
<accession>A0A9Q1DFI2</accession>
<dbReference type="GO" id="GO:0006357">
    <property type="term" value="P:regulation of transcription by RNA polymerase II"/>
    <property type="evidence" value="ECO:0007669"/>
    <property type="project" value="TreeGrafter"/>
</dbReference>
<keyword evidence="8" id="KW-0805">Transcription regulation</keyword>
<evidence type="ECO:0000256" key="3">
    <source>
        <dbReference type="ARBA" id="ARBA00006991"/>
    </source>
</evidence>
<dbReference type="GO" id="GO:0005634">
    <property type="term" value="C:nucleus"/>
    <property type="evidence" value="ECO:0007669"/>
    <property type="project" value="UniProtKB-SubCell"/>
</dbReference>
<evidence type="ECO:0000256" key="7">
    <source>
        <dbReference type="ARBA" id="ARBA00022833"/>
    </source>
</evidence>
<evidence type="ECO:0000313" key="15">
    <source>
        <dbReference type="EMBL" id="KAJ8268566.1"/>
    </source>
</evidence>
<dbReference type="EMBL" id="JAFJMO010000009">
    <property type="protein sequence ID" value="KAJ8268566.1"/>
    <property type="molecule type" value="Genomic_DNA"/>
</dbReference>
<gene>
    <name evidence="15" type="ORF">COCON_G00137380</name>
</gene>
<keyword evidence="6 12" id="KW-0863">Zinc-finger</keyword>
<comment type="similarity">
    <text evidence="3">Belongs to the krueppel C2H2-type zinc-finger protein family.</text>
</comment>
<dbReference type="PANTHER" id="PTHR24404:SF111">
    <property type="entry name" value="GASTRULA ZINC FINGER PROTEIN XLCGF49.1-LIKE-RELATED"/>
    <property type="match status" value="1"/>
</dbReference>
<proteinExistence type="inferred from homology"/>
<evidence type="ECO:0000256" key="13">
    <source>
        <dbReference type="SAM" id="MobiDB-lite"/>
    </source>
</evidence>
<name>A0A9Q1DFI2_CONCO</name>
<dbReference type="PROSITE" id="PS50157">
    <property type="entry name" value="ZINC_FINGER_C2H2_2"/>
    <property type="match status" value="4"/>
</dbReference>
<dbReference type="InterPro" id="IPR036236">
    <property type="entry name" value="Znf_C2H2_sf"/>
</dbReference>
<dbReference type="FunFam" id="3.30.160.60:FF:000966">
    <property type="entry name" value="ZFP90 zinc finger protein"/>
    <property type="match status" value="1"/>
</dbReference>
<dbReference type="SMART" id="SM00355">
    <property type="entry name" value="ZnF_C2H2"/>
    <property type="match status" value="4"/>
</dbReference>
<protein>
    <recommendedName>
        <fullName evidence="14">C2H2-type domain-containing protein</fullName>
    </recommendedName>
</protein>
<dbReference type="Pfam" id="PF00096">
    <property type="entry name" value="zf-C2H2"/>
    <property type="match status" value="2"/>
</dbReference>
<evidence type="ECO:0000259" key="14">
    <source>
        <dbReference type="PROSITE" id="PS50157"/>
    </source>
</evidence>
<evidence type="ECO:0000256" key="8">
    <source>
        <dbReference type="ARBA" id="ARBA00023015"/>
    </source>
</evidence>
<dbReference type="SUPFAM" id="SSF57667">
    <property type="entry name" value="beta-beta-alpha zinc fingers"/>
    <property type="match status" value="2"/>
</dbReference>
<feature type="domain" description="C2H2-type" evidence="14">
    <location>
        <begin position="368"/>
        <end position="395"/>
    </location>
</feature>
<feature type="region of interest" description="Disordered" evidence="13">
    <location>
        <begin position="168"/>
        <end position="201"/>
    </location>
</feature>
<dbReference type="PROSITE" id="PS00028">
    <property type="entry name" value="ZINC_FINGER_C2H2_1"/>
    <property type="match status" value="3"/>
</dbReference>
<evidence type="ECO:0000313" key="16">
    <source>
        <dbReference type="Proteomes" id="UP001152803"/>
    </source>
</evidence>
<dbReference type="GO" id="GO:0003700">
    <property type="term" value="F:DNA-binding transcription factor activity"/>
    <property type="evidence" value="ECO:0007669"/>
    <property type="project" value="TreeGrafter"/>
</dbReference>
<evidence type="ECO:0000256" key="5">
    <source>
        <dbReference type="ARBA" id="ARBA00022737"/>
    </source>
</evidence>
<keyword evidence="16" id="KW-1185">Reference proteome</keyword>
<dbReference type="InterPro" id="IPR050589">
    <property type="entry name" value="Ikaros_C2H2-ZF"/>
</dbReference>
<evidence type="ECO:0000256" key="6">
    <source>
        <dbReference type="ARBA" id="ARBA00022771"/>
    </source>
</evidence>
<evidence type="ECO:0000256" key="1">
    <source>
        <dbReference type="ARBA" id="ARBA00003767"/>
    </source>
</evidence>
<organism evidence="15 16">
    <name type="scientific">Conger conger</name>
    <name type="common">Conger eel</name>
    <name type="synonym">Muraena conger</name>
    <dbReference type="NCBI Taxonomy" id="82655"/>
    <lineage>
        <taxon>Eukaryota</taxon>
        <taxon>Metazoa</taxon>
        <taxon>Chordata</taxon>
        <taxon>Craniata</taxon>
        <taxon>Vertebrata</taxon>
        <taxon>Euteleostomi</taxon>
        <taxon>Actinopterygii</taxon>
        <taxon>Neopterygii</taxon>
        <taxon>Teleostei</taxon>
        <taxon>Anguilliformes</taxon>
        <taxon>Congridae</taxon>
        <taxon>Conger</taxon>
    </lineage>
</organism>
<dbReference type="FunFam" id="3.30.160.60:FF:002343">
    <property type="entry name" value="Zinc finger protein 33A"/>
    <property type="match status" value="2"/>
</dbReference>
<evidence type="ECO:0000256" key="12">
    <source>
        <dbReference type="PROSITE-ProRule" id="PRU00042"/>
    </source>
</evidence>
<dbReference type="OrthoDB" id="10004641at2759"/>
<dbReference type="PANTHER" id="PTHR24404">
    <property type="entry name" value="ZINC FINGER PROTEIN"/>
    <property type="match status" value="1"/>
</dbReference>
<evidence type="ECO:0000256" key="4">
    <source>
        <dbReference type="ARBA" id="ARBA00022723"/>
    </source>
</evidence>
<feature type="domain" description="C2H2-type" evidence="14">
    <location>
        <begin position="340"/>
        <end position="367"/>
    </location>
</feature>
<sequence>MPGSTSDSVSVFQTQVASVLEVLLNLAVVEITKLFENGCVVSEGSAISNVRTNSKTCAQDELRTRAESLLGKLKKHIHSAGVQVRVGGKRRSDGEQALPATERGAVFWEGGGHANASRTEVLEVEGQQSRALECELAGVPSPSPPRAAAAPLAGRGGTDAVVLETGPVDSSAEEEDSALLNPKGSTAPHAPGELVAQPPPVKELTPRAELPAELSPALTTPRLAPPLAGGPLRPCSVQLVNVLLIFGGGGGGRRGPAGRGRKGADLPRDLRAHQRLHTGTRPCCFTACGNGKFKRRKVLKRHRRFHTGERPYSCGRCGKTFALRKNLRRHERFHTGERPHRCAQCGKRFRLRQSLKSHQRFHTGERPYGCGQCARRFRVMRNLARHQATHRGPPPALLALKQEEPDRAPGQAPGHDAPAPGPEAGGT</sequence>
<dbReference type="Gene3D" id="3.30.160.60">
    <property type="entry name" value="Classic Zinc Finger"/>
    <property type="match status" value="4"/>
</dbReference>
<dbReference type="GO" id="GO:0000978">
    <property type="term" value="F:RNA polymerase II cis-regulatory region sequence-specific DNA binding"/>
    <property type="evidence" value="ECO:0007669"/>
    <property type="project" value="TreeGrafter"/>
</dbReference>
<dbReference type="AlphaFoldDB" id="A0A9Q1DFI2"/>
<comment type="caution">
    <text evidence="15">The sequence shown here is derived from an EMBL/GenBank/DDBJ whole genome shotgun (WGS) entry which is preliminary data.</text>
</comment>
<feature type="domain" description="C2H2-type" evidence="14">
    <location>
        <begin position="312"/>
        <end position="339"/>
    </location>
</feature>
<keyword evidence="4" id="KW-0479">Metal-binding</keyword>
<keyword evidence="9" id="KW-0238">DNA-binding</keyword>